<comment type="caution">
    <text evidence="1">The sequence shown here is derived from an EMBL/GenBank/DDBJ whole genome shotgun (WGS) entry which is preliminary data.</text>
</comment>
<organism evidence="1 2">
    <name type="scientific">Diphasiastrum complanatum</name>
    <name type="common">Issler's clubmoss</name>
    <name type="synonym">Lycopodium complanatum</name>
    <dbReference type="NCBI Taxonomy" id="34168"/>
    <lineage>
        <taxon>Eukaryota</taxon>
        <taxon>Viridiplantae</taxon>
        <taxon>Streptophyta</taxon>
        <taxon>Embryophyta</taxon>
        <taxon>Tracheophyta</taxon>
        <taxon>Lycopodiopsida</taxon>
        <taxon>Lycopodiales</taxon>
        <taxon>Lycopodiaceae</taxon>
        <taxon>Lycopodioideae</taxon>
        <taxon>Diphasiastrum</taxon>
    </lineage>
</organism>
<reference evidence="2" key="1">
    <citation type="journal article" date="2024" name="Proc. Natl. Acad. Sci. U.S.A.">
        <title>Extraordinary preservation of gene collinearity over three hundred million years revealed in homosporous lycophytes.</title>
        <authorList>
            <person name="Li C."/>
            <person name="Wickell D."/>
            <person name="Kuo L.Y."/>
            <person name="Chen X."/>
            <person name="Nie B."/>
            <person name="Liao X."/>
            <person name="Peng D."/>
            <person name="Ji J."/>
            <person name="Jenkins J."/>
            <person name="Williams M."/>
            <person name="Shu S."/>
            <person name="Plott C."/>
            <person name="Barry K."/>
            <person name="Rajasekar S."/>
            <person name="Grimwood J."/>
            <person name="Han X."/>
            <person name="Sun S."/>
            <person name="Hou Z."/>
            <person name="He W."/>
            <person name="Dai G."/>
            <person name="Sun C."/>
            <person name="Schmutz J."/>
            <person name="Leebens-Mack J.H."/>
            <person name="Li F.W."/>
            <person name="Wang L."/>
        </authorList>
    </citation>
    <scope>NUCLEOTIDE SEQUENCE [LARGE SCALE GENOMIC DNA]</scope>
    <source>
        <strain evidence="2">cv. PW_Plant_1</strain>
    </source>
</reference>
<proteinExistence type="predicted"/>
<sequence>MVGEKRKETGVSRVAKRVKMQMPFPFRNWYIFFSASRFRLFFLCGLIMLVTVALFTYPSLQSEDLPSISSFVWPKRTMPAAPLFPNTNSTLVMYSSMDPNEAIEREKAKQLLERSVDDGQRLKHYWHQGRIEKYSHFDHYDHIDDRRISLRRPRERIPPDLTNPRYAPYWPQFRQLLESWVHKKHYDPQVMKELLTAVKNPIDQHNNSGDVDSQLGKPYRTCAVIGNSGILLNKTYGEFIDSHDMVMRLNNARTSGYEPAVGRKTTLSFINSNVLHLCSRRYRCTCHSYGESVPTISYICQVSHLMDVLYCSAMQKAPLLVTDPRFDILCSRIVKYYSLKHFFETTGRSLEDWSSAHEGNLFHYSSGMQAIVLALGICQKVDIFGFGKSLFSKHHYHTNQKSELRLHDYEAEYIFYDDLASNRSSSIPFLNEAGIVIPPVKIYF</sequence>
<evidence type="ECO:0000313" key="2">
    <source>
        <dbReference type="Proteomes" id="UP001162992"/>
    </source>
</evidence>
<protein>
    <submittedName>
        <fullName evidence="1">Uncharacterized protein</fullName>
    </submittedName>
</protein>
<keyword evidence="2" id="KW-1185">Reference proteome</keyword>
<evidence type="ECO:0000313" key="1">
    <source>
        <dbReference type="EMBL" id="KAJ7545253.1"/>
    </source>
</evidence>
<name>A0ACC2CTA8_DIPCM</name>
<gene>
    <name evidence="1" type="ORF">O6H91_09G112500</name>
</gene>
<dbReference type="Proteomes" id="UP001162992">
    <property type="component" value="Chromosome 9"/>
</dbReference>
<dbReference type="EMBL" id="CM055100">
    <property type="protein sequence ID" value="KAJ7545253.1"/>
    <property type="molecule type" value="Genomic_DNA"/>
</dbReference>
<accession>A0ACC2CTA8</accession>